<comment type="caution">
    <text evidence="2">The sequence shown here is derived from an EMBL/GenBank/DDBJ whole genome shotgun (WGS) entry which is preliminary data.</text>
</comment>
<sequence length="215" mass="22567">MKTRSQRHIQGGSSGPEDTVPLLPTRGGASLTLKSSARCVQGSSLTRDAFRVPTLRALAVRGEGAALPEALGALGPACGDLAPPPRAGPACTFSWAWRADGGAGDFLRPRPGDFLVEPRSFFKPFCSSAIRLQSSAAPSGSFSTPAQNVPEAEDTRTRGHEDTRTRGHDMRTQGHECPGSPISWSLAALLLVAGVPSGARGTGPERSGWEREARL</sequence>
<feature type="compositionally biased region" description="Polar residues" evidence="1">
    <location>
        <begin position="136"/>
        <end position="147"/>
    </location>
</feature>
<keyword evidence="3" id="KW-1185">Reference proteome</keyword>
<feature type="compositionally biased region" description="Basic and acidic residues" evidence="1">
    <location>
        <begin position="153"/>
        <end position="174"/>
    </location>
</feature>
<protein>
    <submittedName>
        <fullName evidence="2">Uncharacterized protein</fullName>
    </submittedName>
</protein>
<dbReference type="AlphaFoldDB" id="A0A4Z2ESY9"/>
<accession>A0A4Z2ESY9</accession>
<reference evidence="2 3" key="1">
    <citation type="submission" date="2019-03" db="EMBL/GenBank/DDBJ databases">
        <title>First draft genome of Liparis tanakae, snailfish: a comprehensive survey of snailfish specific genes.</title>
        <authorList>
            <person name="Kim W."/>
            <person name="Song I."/>
            <person name="Jeong J.-H."/>
            <person name="Kim D."/>
            <person name="Kim S."/>
            <person name="Ryu S."/>
            <person name="Song J.Y."/>
            <person name="Lee S.K."/>
        </authorList>
    </citation>
    <scope>NUCLEOTIDE SEQUENCE [LARGE SCALE GENOMIC DNA]</scope>
    <source>
        <tissue evidence="2">Muscle</tissue>
    </source>
</reference>
<gene>
    <name evidence="2" type="ORF">EYF80_057877</name>
</gene>
<feature type="region of interest" description="Disordered" evidence="1">
    <location>
        <begin position="1"/>
        <end position="22"/>
    </location>
</feature>
<organism evidence="2 3">
    <name type="scientific">Liparis tanakae</name>
    <name type="common">Tanaka's snailfish</name>
    <dbReference type="NCBI Taxonomy" id="230148"/>
    <lineage>
        <taxon>Eukaryota</taxon>
        <taxon>Metazoa</taxon>
        <taxon>Chordata</taxon>
        <taxon>Craniata</taxon>
        <taxon>Vertebrata</taxon>
        <taxon>Euteleostomi</taxon>
        <taxon>Actinopterygii</taxon>
        <taxon>Neopterygii</taxon>
        <taxon>Teleostei</taxon>
        <taxon>Neoteleostei</taxon>
        <taxon>Acanthomorphata</taxon>
        <taxon>Eupercaria</taxon>
        <taxon>Perciformes</taxon>
        <taxon>Cottioidei</taxon>
        <taxon>Cottales</taxon>
        <taxon>Liparidae</taxon>
        <taxon>Liparis</taxon>
    </lineage>
</organism>
<evidence type="ECO:0000256" key="1">
    <source>
        <dbReference type="SAM" id="MobiDB-lite"/>
    </source>
</evidence>
<evidence type="ECO:0000313" key="3">
    <source>
        <dbReference type="Proteomes" id="UP000314294"/>
    </source>
</evidence>
<proteinExistence type="predicted"/>
<dbReference type="EMBL" id="SRLO01003023">
    <property type="protein sequence ID" value="TNN31965.1"/>
    <property type="molecule type" value="Genomic_DNA"/>
</dbReference>
<evidence type="ECO:0000313" key="2">
    <source>
        <dbReference type="EMBL" id="TNN31965.1"/>
    </source>
</evidence>
<dbReference type="Proteomes" id="UP000314294">
    <property type="component" value="Unassembled WGS sequence"/>
</dbReference>
<name>A0A4Z2ESY9_9TELE</name>
<feature type="region of interest" description="Disordered" evidence="1">
    <location>
        <begin position="136"/>
        <end position="178"/>
    </location>
</feature>